<organism evidence="2 3">
    <name type="scientific">Tenacibaculum caenipelagi</name>
    <dbReference type="NCBI Taxonomy" id="1325435"/>
    <lineage>
        <taxon>Bacteria</taxon>
        <taxon>Pseudomonadati</taxon>
        <taxon>Bacteroidota</taxon>
        <taxon>Flavobacteriia</taxon>
        <taxon>Flavobacteriales</taxon>
        <taxon>Flavobacteriaceae</taxon>
        <taxon>Tenacibaculum</taxon>
    </lineage>
</organism>
<dbReference type="EMBL" id="SNYH01000006">
    <property type="protein sequence ID" value="TDQ22777.1"/>
    <property type="molecule type" value="Genomic_DNA"/>
</dbReference>
<keyword evidence="1" id="KW-0175">Coiled coil</keyword>
<dbReference type="AlphaFoldDB" id="A0A4R6TCW5"/>
<comment type="caution">
    <text evidence="2">The sequence shown here is derived from an EMBL/GenBank/DDBJ whole genome shotgun (WGS) entry which is preliminary data.</text>
</comment>
<gene>
    <name evidence="2" type="ORF">DFQ07_2795</name>
</gene>
<sequence length="632" mass="74077">MNKSINKNANIAQKSAKSLTEIGIYNQEVKSFLKSTSLNPIIQAAIKNFNDSAYRRKLTNLQYNKEVEEFNTTHGYYLLKKGTETEVTKYYSYINYPYLDRNAIKATMDNYRSFVYQYNKKADEENKLIRNYNNSVVKSHYSLNDAEKKRKTNFERTNKSKFVRDYNELVIEANEQNAIIPKKRIQKIKYASELVFHVLVGFYVSQLKTRNAYLMEMNRPTSVLKNALPKLKIDHRKLATHKIADIPRLDICKKTAQNHIKRLREAGVLINYLMINQNKPISVNFNAQILEILDGFYPKSQKPTNQQVNHVGRNFLHDNSECNYSVLKEKKRKGCAKSTSLNKCGSMLEENESNNVCPADGYENTKGINKKISLEGGEKINLPNFLTEKRQTGRKTNQLSDNFLSKLINQKTFAEKLAAGEFDNYKGLRYDYLLKIEQYALVSNDEFKQIIIQDFIKSSAKIWRNHTVYVGEWKKTINQLNEELFSNITQKETIIKKLREYRWKLKFAKNWFDKNTEVKTLFPYAYFDKTRVKSNELGFYGLHSVWKSHLKYLEKRKEEKKNLEAAANERKRKTAVQKKKTAELKKLTNAIKKYESGQYNLEQLFNYVQDNLPHDYLILLPNMIKNQNTNLA</sequence>
<name>A0A4R6TCW5_9FLAO</name>
<feature type="coiled-coil region" evidence="1">
    <location>
        <begin position="549"/>
        <end position="576"/>
    </location>
</feature>
<evidence type="ECO:0000313" key="3">
    <source>
        <dbReference type="Proteomes" id="UP000295390"/>
    </source>
</evidence>
<protein>
    <submittedName>
        <fullName evidence="2">Uncharacterized protein</fullName>
    </submittedName>
</protein>
<dbReference type="Proteomes" id="UP000295390">
    <property type="component" value="Unassembled WGS sequence"/>
</dbReference>
<reference evidence="2 3" key="1">
    <citation type="submission" date="2019-03" db="EMBL/GenBank/DDBJ databases">
        <title>Genomic Encyclopedia of Type Strains, Phase III (KMG-III): the genomes of soil and plant-associated and newly described type strains.</title>
        <authorList>
            <person name="Whitman W."/>
        </authorList>
    </citation>
    <scope>NUCLEOTIDE SEQUENCE [LARGE SCALE GENOMIC DNA]</scope>
    <source>
        <strain evidence="2 3">CECT 8283</strain>
    </source>
</reference>
<evidence type="ECO:0000313" key="2">
    <source>
        <dbReference type="EMBL" id="TDQ22777.1"/>
    </source>
</evidence>
<keyword evidence="3" id="KW-1185">Reference proteome</keyword>
<dbReference type="OrthoDB" id="1399304at2"/>
<proteinExistence type="predicted"/>
<accession>A0A4R6TCW5</accession>
<dbReference type="RefSeq" id="WP_133537759.1">
    <property type="nucleotide sequence ID" value="NZ_SNYH01000006.1"/>
</dbReference>
<evidence type="ECO:0000256" key="1">
    <source>
        <dbReference type="SAM" id="Coils"/>
    </source>
</evidence>